<accession>A0A218MMM6</accession>
<reference evidence="1" key="1">
    <citation type="submission" date="2016-10" db="EMBL/GenBank/DDBJ databases">
        <authorList>
            <person name="Varghese N."/>
        </authorList>
    </citation>
    <scope>NUCLEOTIDE SEQUENCE</scope>
</reference>
<sequence>MPATVNRTTLKGYFDPGDEPTSVQFQTFIDSAASTNESNFYSASQHVNSNVHVTGSLRMGSGGINIVPESLSPAASVTLTAAQAGKLLLIPSVSTANDEYVLPTPTFLGQTYNVAWSGIAADGDDVLFVASSADAITFTGGILQFDTDATDASGYTIAFPGADDDKLTIVNPESFDLTFTATTLTNYHVRGYAMSTDTAVAFGDL</sequence>
<name>A0A218MMM6_9VIRU</name>
<evidence type="ECO:0000313" key="1">
    <source>
        <dbReference type="EMBL" id="ASF00550.1"/>
    </source>
</evidence>
<protein>
    <submittedName>
        <fullName evidence="1">Uncharacterized protein</fullName>
    </submittedName>
</protein>
<reference evidence="1" key="2">
    <citation type="journal article" date="2017" name="Nat. Commun.">
        <title>Single-virus genomics reveals hidden cosmopolitan and abundant viruses.</title>
        <authorList>
            <person name="Martinez-Hernandez F."/>
            <person name="Fornas O."/>
            <person name="Lluesma Gomez M."/>
            <person name="Bolduc B."/>
            <person name="de la Cruz Pena M.J."/>
            <person name="Martinez J.M."/>
            <person name="Anton J."/>
            <person name="Gasol J.M."/>
            <person name="Rosselli R."/>
            <person name="Rodriguez-Valera F."/>
            <person name="Sullivan M.B."/>
            <person name="Acinas S.G."/>
            <person name="Martinez-Garcia M."/>
        </authorList>
    </citation>
    <scope>NUCLEOTIDE SEQUENCE</scope>
</reference>
<dbReference type="EMBL" id="KY052842">
    <property type="protein sequence ID" value="ASF00550.1"/>
    <property type="molecule type" value="Genomic_DNA"/>
</dbReference>
<proteinExistence type="predicted"/>
<organism evidence="1">
    <name type="scientific">uncultured virus</name>
    <dbReference type="NCBI Taxonomy" id="340016"/>
    <lineage>
        <taxon>Viruses</taxon>
        <taxon>environmental samples</taxon>
    </lineage>
</organism>